<accession>A0ABS9YYS5</accession>
<dbReference type="InterPro" id="IPR009075">
    <property type="entry name" value="AcylCo_DH/oxidase_C"/>
</dbReference>
<sequence length="98" mass="10387">MTDGGSGLAAQLADFDLTRALLGLMVLGAAHRAMTTTIEWARQREAFGAPIATYQGGVVHARRVGHPARHSRRSAIAGSPDDLLAERLIRPSRGARSA</sequence>
<gene>
    <name evidence="3" type="ORF">K9U37_15675</name>
</gene>
<dbReference type="Proteomes" id="UP001139068">
    <property type="component" value="Unassembled WGS sequence"/>
</dbReference>
<dbReference type="EMBL" id="JAIVFL010000001">
    <property type="protein sequence ID" value="MCI4676238.1"/>
    <property type="molecule type" value="Genomic_DNA"/>
</dbReference>
<dbReference type="Pfam" id="PF00441">
    <property type="entry name" value="Acyl-CoA_dh_1"/>
    <property type="match status" value="1"/>
</dbReference>
<evidence type="ECO:0000256" key="1">
    <source>
        <dbReference type="ARBA" id="ARBA00022630"/>
    </source>
</evidence>
<feature type="domain" description="Acyl-CoA dehydrogenase/oxidase C-terminal" evidence="2">
    <location>
        <begin position="5"/>
        <end position="56"/>
    </location>
</feature>
<dbReference type="InterPro" id="IPR036250">
    <property type="entry name" value="AcylCo_DH-like_C"/>
</dbReference>
<protein>
    <recommendedName>
        <fullName evidence="2">Acyl-CoA dehydrogenase/oxidase C-terminal domain-containing protein</fullName>
    </recommendedName>
</protein>
<dbReference type="SUPFAM" id="SSF47203">
    <property type="entry name" value="Acyl-CoA dehydrogenase C-terminal domain-like"/>
    <property type="match status" value="1"/>
</dbReference>
<evidence type="ECO:0000313" key="3">
    <source>
        <dbReference type="EMBL" id="MCI4676238.1"/>
    </source>
</evidence>
<organism evidence="3 4">
    <name type="scientific">Candidatus Mycolicibacterium alkanivorans</name>
    <dbReference type="NCBI Taxonomy" id="2954114"/>
    <lineage>
        <taxon>Bacteria</taxon>
        <taxon>Bacillati</taxon>
        <taxon>Actinomycetota</taxon>
        <taxon>Actinomycetes</taxon>
        <taxon>Mycobacteriales</taxon>
        <taxon>Mycobacteriaceae</taxon>
        <taxon>Mycolicibacterium</taxon>
    </lineage>
</organism>
<proteinExistence type="predicted"/>
<keyword evidence="4" id="KW-1185">Reference proteome</keyword>
<evidence type="ECO:0000313" key="4">
    <source>
        <dbReference type="Proteomes" id="UP001139068"/>
    </source>
</evidence>
<keyword evidence="1" id="KW-0285">Flavoprotein</keyword>
<evidence type="ECO:0000259" key="2">
    <source>
        <dbReference type="Pfam" id="PF00441"/>
    </source>
</evidence>
<name>A0ABS9YYS5_9MYCO</name>
<dbReference type="Gene3D" id="1.20.140.10">
    <property type="entry name" value="Butyryl-CoA Dehydrogenase, subunit A, domain 3"/>
    <property type="match status" value="1"/>
</dbReference>
<reference evidence="3" key="1">
    <citation type="journal article" date="2022" name="ISME J.">
        <title>Identification of active gaseous-alkane degraders at natural gas seeps.</title>
        <authorList>
            <person name="Farhan Ul Haque M."/>
            <person name="Hernandez M."/>
            <person name="Crombie A.T."/>
            <person name="Murrell J.C."/>
        </authorList>
    </citation>
    <scope>NUCLEOTIDE SEQUENCE</scope>
    <source>
        <strain evidence="3">ANDR5</strain>
    </source>
</reference>
<comment type="caution">
    <text evidence="3">The sequence shown here is derived from an EMBL/GenBank/DDBJ whole genome shotgun (WGS) entry which is preliminary data.</text>
</comment>